<dbReference type="Proteomes" id="UP000007264">
    <property type="component" value="Unassembled WGS sequence"/>
</dbReference>
<dbReference type="RefSeq" id="XP_005648561.1">
    <property type="nucleotide sequence ID" value="XM_005648504.1"/>
</dbReference>
<dbReference type="GO" id="GO:0005634">
    <property type="term" value="C:nucleus"/>
    <property type="evidence" value="ECO:0007669"/>
    <property type="project" value="UniProtKB-SubCell"/>
</dbReference>
<feature type="compositionally biased region" description="Basic and acidic residues" evidence="3">
    <location>
        <begin position="41"/>
        <end position="56"/>
    </location>
</feature>
<dbReference type="KEGG" id="csl:COCSUDRAFT_65699"/>
<dbReference type="EMBL" id="AGSI01000006">
    <property type="protein sequence ID" value="EIE24017.1"/>
    <property type="molecule type" value="Genomic_DNA"/>
</dbReference>
<evidence type="ECO:0000313" key="6">
    <source>
        <dbReference type="Proteomes" id="UP000007264"/>
    </source>
</evidence>
<dbReference type="OrthoDB" id="515923at2759"/>
<feature type="compositionally biased region" description="Basic and acidic residues" evidence="3">
    <location>
        <begin position="258"/>
        <end position="272"/>
    </location>
</feature>
<evidence type="ECO:0000256" key="3">
    <source>
        <dbReference type="SAM" id="MobiDB-lite"/>
    </source>
</evidence>
<gene>
    <name evidence="5" type="ORF">COCSUDRAFT_65699</name>
</gene>
<evidence type="ECO:0000259" key="4">
    <source>
        <dbReference type="Pfam" id="PF15613"/>
    </source>
</evidence>
<dbReference type="Pfam" id="PF15613">
    <property type="entry name" value="WSD"/>
    <property type="match status" value="1"/>
</dbReference>
<organism evidence="5 6">
    <name type="scientific">Coccomyxa subellipsoidea (strain C-169)</name>
    <name type="common">Green microalga</name>
    <dbReference type="NCBI Taxonomy" id="574566"/>
    <lineage>
        <taxon>Eukaryota</taxon>
        <taxon>Viridiplantae</taxon>
        <taxon>Chlorophyta</taxon>
        <taxon>core chlorophytes</taxon>
        <taxon>Trebouxiophyceae</taxon>
        <taxon>Trebouxiophyceae incertae sedis</taxon>
        <taxon>Coccomyxaceae</taxon>
        <taxon>Coccomyxa</taxon>
        <taxon>Coccomyxa subellipsoidea</taxon>
    </lineage>
</organism>
<evidence type="ECO:0000256" key="1">
    <source>
        <dbReference type="ARBA" id="ARBA00004123"/>
    </source>
</evidence>
<feature type="compositionally biased region" description="Basic and acidic residues" evidence="3">
    <location>
        <begin position="1"/>
        <end position="32"/>
    </location>
</feature>
<dbReference type="InterPro" id="IPR053271">
    <property type="entry name" value="DDT_domain"/>
</dbReference>
<accession>I0Z048</accession>
<keyword evidence="6" id="KW-1185">Reference proteome</keyword>
<dbReference type="AlphaFoldDB" id="I0Z048"/>
<reference evidence="5 6" key="1">
    <citation type="journal article" date="2012" name="Genome Biol.">
        <title>The genome of the polar eukaryotic microalga coccomyxa subellipsoidea reveals traits of cold adaptation.</title>
        <authorList>
            <person name="Blanc G."/>
            <person name="Agarkova I."/>
            <person name="Grimwood J."/>
            <person name="Kuo A."/>
            <person name="Brueggeman A."/>
            <person name="Dunigan D."/>
            <person name="Gurnon J."/>
            <person name="Ladunga I."/>
            <person name="Lindquist E."/>
            <person name="Lucas S."/>
            <person name="Pangilinan J."/>
            <person name="Proschold T."/>
            <person name="Salamov A."/>
            <person name="Schmutz J."/>
            <person name="Weeks D."/>
            <person name="Yamada T."/>
            <person name="Claverie J.M."/>
            <person name="Grigoriev I."/>
            <person name="Van Etten J."/>
            <person name="Lomsadze A."/>
            <person name="Borodovsky M."/>
        </authorList>
    </citation>
    <scope>NUCLEOTIDE SEQUENCE [LARGE SCALE GENOMIC DNA]</scope>
    <source>
        <strain evidence="5 6">C-169</strain>
    </source>
</reference>
<keyword evidence="2" id="KW-0539">Nucleus</keyword>
<dbReference type="eggNOG" id="KOG1245">
    <property type="taxonomic scope" value="Eukaryota"/>
</dbReference>
<dbReference type="GeneID" id="17042015"/>
<feature type="compositionally biased region" description="Polar residues" evidence="3">
    <location>
        <begin position="273"/>
        <end position="286"/>
    </location>
</feature>
<dbReference type="PANTHER" id="PTHR15546:SF2">
    <property type="entry name" value="DDT DOMAIN-CONTAINING PROTEIN DDB_G0282237"/>
    <property type="match status" value="1"/>
</dbReference>
<feature type="region of interest" description="Disordered" evidence="3">
    <location>
        <begin position="232"/>
        <end position="286"/>
    </location>
</feature>
<sequence length="365" mass="39688">MENAEGVKKVMREAAAGDKGKMKGLIEAEKEQRKRKRAEGKHKSFVEEEDKPKLEDLEADYAATENGDSGLGDRRMSRARSGSEALAEESGGDVGDPGEMQWEAGDQRRKGKGSDKRSKADADRAHARELAEAEEAVARRQEEFERELERCSVRRAPLGWDRAHRRYWWGLAGERACIYTEDGEGRIGRMTAPDQLAALMAVLDTRGCREAGLLASCEKAYNAIALGMKRAASASGGRSGTENGDVVAPPRPQALRSSKRDRGQPEHYDPSQDGRSVQLSASQQRPASLPGVEGLAIATSVQFMLDLQRNAFDNEIEPGPSCTGGWKPWLQAVKAAGQGHLPPGTPAGQGDLVSQLREAMKGRLI</sequence>
<feature type="region of interest" description="Disordered" evidence="3">
    <location>
        <begin position="1"/>
        <end position="134"/>
    </location>
</feature>
<comment type="caution">
    <text evidence="5">The sequence shown here is derived from an EMBL/GenBank/DDBJ whole genome shotgun (WGS) entry which is preliminary data.</text>
</comment>
<dbReference type="STRING" id="574566.I0Z048"/>
<comment type="subcellular location">
    <subcellularLocation>
        <location evidence="1">Nucleus</location>
    </subcellularLocation>
</comment>
<dbReference type="InterPro" id="IPR028941">
    <property type="entry name" value="WHIM2_dom"/>
</dbReference>
<evidence type="ECO:0000313" key="5">
    <source>
        <dbReference type="EMBL" id="EIE24017.1"/>
    </source>
</evidence>
<feature type="compositionally biased region" description="Basic and acidic residues" evidence="3">
    <location>
        <begin position="105"/>
        <end position="134"/>
    </location>
</feature>
<proteinExistence type="predicted"/>
<name>I0Z048_COCSC</name>
<feature type="domain" description="WHIM2" evidence="4">
    <location>
        <begin position="153"/>
        <end position="219"/>
    </location>
</feature>
<dbReference type="PANTHER" id="PTHR15546">
    <property type="entry name" value="BROMODOMAIN ADJACENT TO ZINC FINGER DOMAIN, 2A"/>
    <property type="match status" value="1"/>
</dbReference>
<evidence type="ECO:0000256" key="2">
    <source>
        <dbReference type="ARBA" id="ARBA00023242"/>
    </source>
</evidence>
<protein>
    <recommendedName>
        <fullName evidence="4">WHIM2 domain-containing protein</fullName>
    </recommendedName>
</protein>
<feature type="non-terminal residue" evidence="5">
    <location>
        <position position="365"/>
    </location>
</feature>